<accession>A0A396IRA0</accession>
<dbReference type="Gramene" id="rna13308">
    <property type="protein sequence ID" value="RHN65467.1"/>
    <property type="gene ID" value="gene13308"/>
</dbReference>
<evidence type="ECO:0008006" key="2">
    <source>
        <dbReference type="Google" id="ProtNLM"/>
    </source>
</evidence>
<protein>
    <recommendedName>
        <fullName evidence="2">F-box protein interaction domain protein</fullName>
    </recommendedName>
</protein>
<proteinExistence type="predicted"/>
<dbReference type="Proteomes" id="UP000265566">
    <property type="component" value="Chromosome 3"/>
</dbReference>
<evidence type="ECO:0000313" key="1">
    <source>
        <dbReference type="EMBL" id="RHN65467.1"/>
    </source>
</evidence>
<dbReference type="EMBL" id="PSQE01000003">
    <property type="protein sequence ID" value="RHN65467.1"/>
    <property type="molecule type" value="Genomic_DNA"/>
</dbReference>
<organism evidence="1">
    <name type="scientific">Medicago truncatula</name>
    <name type="common">Barrel medic</name>
    <name type="synonym">Medicago tribuloides</name>
    <dbReference type="NCBI Taxonomy" id="3880"/>
    <lineage>
        <taxon>Eukaryota</taxon>
        <taxon>Viridiplantae</taxon>
        <taxon>Streptophyta</taxon>
        <taxon>Embryophyta</taxon>
        <taxon>Tracheophyta</taxon>
        <taxon>Spermatophyta</taxon>
        <taxon>Magnoliopsida</taxon>
        <taxon>eudicotyledons</taxon>
        <taxon>Gunneridae</taxon>
        <taxon>Pentapetalae</taxon>
        <taxon>rosids</taxon>
        <taxon>fabids</taxon>
        <taxon>Fabales</taxon>
        <taxon>Fabaceae</taxon>
        <taxon>Papilionoideae</taxon>
        <taxon>50 kb inversion clade</taxon>
        <taxon>NPAAA clade</taxon>
        <taxon>Hologalegina</taxon>
        <taxon>IRL clade</taxon>
        <taxon>Trifolieae</taxon>
        <taxon>Medicago</taxon>
    </lineage>
</organism>
<sequence>MFWDVWVMKEYGNKDSWTKLYHIPYMRYRGLWINPKILYVNEDDQLLMKVYDLGSSKVKLVVYNSKSGTLKFPKIQNIDYLMDPEVYIESVISPCSKC</sequence>
<comment type="caution">
    <text evidence="1">The sequence shown here is derived from an EMBL/GenBank/DDBJ whole genome shotgun (WGS) entry which is preliminary data.</text>
</comment>
<gene>
    <name evidence="1" type="ORF">MtrunA17_Chr3g0080211</name>
</gene>
<name>A0A396IRA0_MEDTR</name>
<reference evidence="1" key="1">
    <citation type="journal article" date="2018" name="Nat. Plants">
        <title>Whole-genome landscape of Medicago truncatula symbiotic genes.</title>
        <authorList>
            <person name="Pecrix Y."/>
            <person name="Gamas P."/>
            <person name="Carrere S."/>
        </authorList>
    </citation>
    <scope>NUCLEOTIDE SEQUENCE</scope>
    <source>
        <tissue evidence="1">Leaves</tissue>
    </source>
</reference>
<dbReference type="AlphaFoldDB" id="A0A396IRA0"/>